<protein>
    <submittedName>
        <fullName evidence="1">Uncharacterized protein</fullName>
    </submittedName>
</protein>
<dbReference type="EMBL" id="KR029601">
    <property type="protein sequence ID" value="AKH48191.1"/>
    <property type="molecule type" value="Genomic_DNA"/>
</dbReference>
<name>A0A0F7LAL6_9VIRU</name>
<accession>A0A0F7LAL6</accession>
<reference evidence="1" key="2">
    <citation type="submission" date="2015-03" db="EMBL/GenBank/DDBJ databases">
        <authorList>
            <person name="Chow C.-E.T."/>
            <person name="Winget D.M."/>
            <person name="White R.A.III."/>
            <person name="Hallam S.J."/>
            <person name="Suttle C.A."/>
        </authorList>
    </citation>
    <scope>NUCLEOTIDE SEQUENCE</scope>
    <source>
        <strain evidence="1">Oxic1_6</strain>
    </source>
</reference>
<proteinExistence type="predicted"/>
<reference evidence="1" key="1">
    <citation type="journal article" date="2015" name="Front. Microbiol.">
        <title>Combining genomic sequencing methods to explore viral diversity and reveal potential virus-host interactions.</title>
        <authorList>
            <person name="Chow C.E."/>
            <person name="Winget D.M."/>
            <person name="White R.A.III."/>
            <person name="Hallam S.J."/>
            <person name="Suttle C.A."/>
        </authorList>
    </citation>
    <scope>NUCLEOTIDE SEQUENCE</scope>
    <source>
        <strain evidence="1">Oxic1_6</strain>
    </source>
</reference>
<sequence length="97" mass="10037">MSAFAGCALRNFAGQRPISSGPSSRSGVGPVLMPPASVTSLANWSPVYSRYDASTLASAPSLADRLSAIRCLRFIALRMSSLAVFSRAASASAALRT</sequence>
<organism evidence="1">
    <name type="scientific">uncultured marine virus</name>
    <dbReference type="NCBI Taxonomy" id="186617"/>
    <lineage>
        <taxon>Viruses</taxon>
        <taxon>environmental samples</taxon>
    </lineage>
</organism>
<evidence type="ECO:0000313" key="1">
    <source>
        <dbReference type="EMBL" id="AKH48191.1"/>
    </source>
</evidence>